<dbReference type="Proteomes" id="UP000792457">
    <property type="component" value="Unassembled WGS sequence"/>
</dbReference>
<reference evidence="2" key="2">
    <citation type="submission" date="2017-10" db="EMBL/GenBank/DDBJ databases">
        <title>Ladona fulva Genome sequencing and assembly.</title>
        <authorList>
            <person name="Murali S."/>
            <person name="Richards S."/>
            <person name="Bandaranaike D."/>
            <person name="Bellair M."/>
            <person name="Blankenburg K."/>
            <person name="Chao H."/>
            <person name="Dinh H."/>
            <person name="Doddapaneni H."/>
            <person name="Dugan-Rocha S."/>
            <person name="Elkadiri S."/>
            <person name="Gnanaolivu R."/>
            <person name="Hernandez B."/>
            <person name="Skinner E."/>
            <person name="Javaid M."/>
            <person name="Lee S."/>
            <person name="Li M."/>
            <person name="Ming W."/>
            <person name="Munidasa M."/>
            <person name="Muniz J."/>
            <person name="Nguyen L."/>
            <person name="Hughes D."/>
            <person name="Osuji N."/>
            <person name="Pu L.-L."/>
            <person name="Puazo M."/>
            <person name="Qu C."/>
            <person name="Quiroz J."/>
            <person name="Raj R."/>
            <person name="Weissenberger G."/>
            <person name="Xin Y."/>
            <person name="Zou X."/>
            <person name="Han Y."/>
            <person name="Worley K."/>
            <person name="Muzny D."/>
            <person name="Gibbs R."/>
        </authorList>
    </citation>
    <scope>NUCLEOTIDE SEQUENCE</scope>
    <source>
        <strain evidence="2">Sampled in the wild</strain>
    </source>
</reference>
<evidence type="ECO:0000259" key="1">
    <source>
        <dbReference type="Pfam" id="PF12530"/>
    </source>
</evidence>
<dbReference type="GO" id="GO:0060147">
    <property type="term" value="P:regulation of post-transcriptional gene silencing"/>
    <property type="evidence" value="ECO:0007669"/>
    <property type="project" value="InterPro"/>
</dbReference>
<dbReference type="InterPro" id="IPR045163">
    <property type="entry name" value="Focadhesin/RST1"/>
</dbReference>
<name>A0A8K0JVW0_LADFU</name>
<evidence type="ECO:0000313" key="3">
    <source>
        <dbReference type="Proteomes" id="UP000792457"/>
    </source>
</evidence>
<feature type="domain" description="DUF3730" evidence="1">
    <location>
        <begin position="496"/>
        <end position="680"/>
    </location>
</feature>
<proteinExistence type="predicted"/>
<comment type="caution">
    <text evidence="2">The sequence shown here is derived from an EMBL/GenBank/DDBJ whole genome shotgun (WGS) entry which is preliminary data.</text>
</comment>
<reference evidence="2" key="1">
    <citation type="submission" date="2013-04" db="EMBL/GenBank/DDBJ databases">
        <authorList>
            <person name="Qu J."/>
            <person name="Murali S.C."/>
            <person name="Bandaranaike D."/>
            <person name="Bellair M."/>
            <person name="Blankenburg K."/>
            <person name="Chao H."/>
            <person name="Dinh H."/>
            <person name="Doddapaneni H."/>
            <person name="Downs B."/>
            <person name="Dugan-Rocha S."/>
            <person name="Elkadiri S."/>
            <person name="Gnanaolivu R.D."/>
            <person name="Hernandez B."/>
            <person name="Javaid M."/>
            <person name="Jayaseelan J.C."/>
            <person name="Lee S."/>
            <person name="Li M."/>
            <person name="Ming W."/>
            <person name="Munidasa M."/>
            <person name="Muniz J."/>
            <person name="Nguyen L."/>
            <person name="Ongeri F."/>
            <person name="Osuji N."/>
            <person name="Pu L.-L."/>
            <person name="Puazo M."/>
            <person name="Qu C."/>
            <person name="Quiroz J."/>
            <person name="Raj R."/>
            <person name="Weissenberger G."/>
            <person name="Xin Y."/>
            <person name="Zou X."/>
            <person name="Han Y."/>
            <person name="Richards S."/>
            <person name="Worley K."/>
            <person name="Muzny D."/>
            <person name="Gibbs R."/>
        </authorList>
    </citation>
    <scope>NUCLEOTIDE SEQUENCE</scope>
    <source>
        <strain evidence="2">Sampled in the wild</strain>
    </source>
</reference>
<dbReference type="InterPro" id="IPR022542">
    <property type="entry name" value="FOCAD/RST1_DUF3730"/>
</dbReference>
<dbReference type="Pfam" id="PF12530">
    <property type="entry name" value="DUF3730"/>
    <property type="match status" value="1"/>
</dbReference>
<dbReference type="EMBL" id="KZ308145">
    <property type="protein sequence ID" value="KAG8222840.1"/>
    <property type="molecule type" value="Genomic_DNA"/>
</dbReference>
<dbReference type="AlphaFoldDB" id="A0A8K0JVW0"/>
<sequence>MSSGISKKLDPLLATSDVAKLVESIINQCRSDPSTVRQVEEFKSLKEKYISSDSVCSLTASHGILSLIEEGVLGISACTEFISLIPSLKNYGGALETLSGLLILDLKIQLANQKSYSCPFNLQSPQHPLISVLKVGRDSWLHVLNQMYYICYHCDETVQKYSLELLKPVFLYILCSPKLYNYSKRQTWSLLLKICSQTGWSKGMDILLSCISWLQVKFLYKIFYYVSCPMFTNNSFDYLQMENDITALLEFNCMLSELADAAVQSNELALAAAVGPHLAALSHQLLQNGLDPRMCIGSLRKILSATQDTASEITILIAEAIGKCPSLYLNDYILLCSDILKTKSCNTLSAKMLLVSLLQWLAFPNILTRSASISMQELANNIRSSSNDGWKISKNARLNAVTPTAFTLRAADAQRVDFAYLMSEAGNTWREKPEHLKEWLERLKIMASHQLLVKLRLTLSAIFLEGGFRDVEAEEESCELLLRLVESNAELGMGVLTLLLYKLARESNPESQLRLLRSIPAMAVQKENVPLVLSTLESLKIKKSLKPIVLDLYVRLWKVEPRCYSYLHKLVVEDPKDIDWEWELAKANVLKEICDLRAHAHGKELLPLLSQTLNRCSPTYGKGKEMEIEQFYLNKKASAASALALAGTSVLLKEKIIDPCAVWNVLGPKLSRDRRPTVIK</sequence>
<accession>A0A8K0JVW0</accession>
<keyword evidence="3" id="KW-1185">Reference proteome</keyword>
<gene>
    <name evidence="2" type="ORF">J437_LFUL007548</name>
</gene>
<protein>
    <recommendedName>
        <fullName evidence="1">DUF3730 domain-containing protein</fullName>
    </recommendedName>
</protein>
<dbReference type="PANTHER" id="PTHR16212">
    <property type="entry name" value="FOCADHESIN FAMILY MEMBER"/>
    <property type="match status" value="1"/>
</dbReference>
<dbReference type="PANTHER" id="PTHR16212:SF4">
    <property type="entry name" value="FOCADHESIN"/>
    <property type="match status" value="1"/>
</dbReference>
<feature type="non-terminal residue" evidence="2">
    <location>
        <position position="1"/>
    </location>
</feature>
<dbReference type="OrthoDB" id="6354723at2759"/>
<evidence type="ECO:0000313" key="2">
    <source>
        <dbReference type="EMBL" id="KAG8222840.1"/>
    </source>
</evidence>
<organism evidence="2 3">
    <name type="scientific">Ladona fulva</name>
    <name type="common">Scarce chaser dragonfly</name>
    <name type="synonym">Libellula fulva</name>
    <dbReference type="NCBI Taxonomy" id="123851"/>
    <lineage>
        <taxon>Eukaryota</taxon>
        <taxon>Metazoa</taxon>
        <taxon>Ecdysozoa</taxon>
        <taxon>Arthropoda</taxon>
        <taxon>Hexapoda</taxon>
        <taxon>Insecta</taxon>
        <taxon>Pterygota</taxon>
        <taxon>Palaeoptera</taxon>
        <taxon>Odonata</taxon>
        <taxon>Epiprocta</taxon>
        <taxon>Anisoptera</taxon>
        <taxon>Libelluloidea</taxon>
        <taxon>Libellulidae</taxon>
        <taxon>Ladona</taxon>
    </lineage>
</organism>